<sequence length="234" mass="27241">MTTSSTDKVIFHYVIPGYAALGGPLRFLLDDSGVDYEFDLIEWNDFVTKVKYQWIASGYPFDQAPMIEYKGKRYSGNMPIMRFLSKKFGKYVPADEDLEQFVDCTLDAAMDWNRARYNHIIRGKDGIEEYENEHLDVFFSRFERVYNYHDDGPFAAGQEVGTRCACNMYMALTSCCIQITYADFYVFFVINLPLHRKRIKNYPKLAKFAKIMYARKSLQAGIAYMETLPHPKDS</sequence>
<dbReference type="Proteomes" id="UP000027586">
    <property type="component" value="Unassembled WGS sequence"/>
</dbReference>
<reference evidence="2" key="1">
    <citation type="submission" date="2013-08" db="EMBL/GenBank/DDBJ databases">
        <title>Gene expansion shapes genome architecture in the human pathogen Lichtheimia corymbifera: an evolutionary genomics analysis in the ancient terrestrial Mucorales (Mucoromycotina).</title>
        <authorList>
            <person name="Schwartze V.U."/>
            <person name="Winter S."/>
            <person name="Shelest E."/>
            <person name="Marcet-Houben M."/>
            <person name="Horn F."/>
            <person name="Wehner S."/>
            <person name="Hoffmann K."/>
            <person name="Riege K."/>
            <person name="Sammeth M."/>
            <person name="Nowrousian M."/>
            <person name="Valiante V."/>
            <person name="Linde J."/>
            <person name="Jacobsen I.D."/>
            <person name="Marz M."/>
            <person name="Brakhage A.A."/>
            <person name="Gabaldon T."/>
            <person name="Bocker S."/>
            <person name="Voigt K."/>
        </authorList>
    </citation>
    <scope>NUCLEOTIDE SEQUENCE [LARGE SCALE GENOMIC DNA]</scope>
    <source>
        <strain evidence="2">FSU 9682</strain>
    </source>
</reference>
<evidence type="ECO:0000313" key="3">
    <source>
        <dbReference type="Proteomes" id="UP000027586"/>
    </source>
</evidence>
<name>A0A068S9I0_9FUNG</name>
<dbReference type="InterPro" id="IPR036249">
    <property type="entry name" value="Thioredoxin-like_sf"/>
</dbReference>
<evidence type="ECO:0000313" key="2">
    <source>
        <dbReference type="EMBL" id="CDH58610.1"/>
    </source>
</evidence>
<comment type="caution">
    <text evidence="2">The sequence shown here is derived from an EMBL/GenBank/DDBJ whole genome shotgun (WGS) entry which is preliminary data.</text>
</comment>
<keyword evidence="1" id="KW-1133">Transmembrane helix</keyword>
<protein>
    <recommendedName>
        <fullName evidence="4">Glutathione s-transferase</fullName>
    </recommendedName>
</protein>
<dbReference type="InterPro" id="IPR050213">
    <property type="entry name" value="GST_superfamily"/>
</dbReference>
<dbReference type="GO" id="GO:0006749">
    <property type="term" value="P:glutathione metabolic process"/>
    <property type="evidence" value="ECO:0007669"/>
    <property type="project" value="TreeGrafter"/>
</dbReference>
<dbReference type="SUPFAM" id="SSF47616">
    <property type="entry name" value="GST C-terminal domain-like"/>
    <property type="match status" value="1"/>
</dbReference>
<keyword evidence="1" id="KW-0812">Transmembrane</keyword>
<dbReference type="InterPro" id="IPR036282">
    <property type="entry name" value="Glutathione-S-Trfase_C_sf"/>
</dbReference>
<dbReference type="PANTHER" id="PTHR11571">
    <property type="entry name" value="GLUTATHIONE S-TRANSFERASE"/>
    <property type="match status" value="1"/>
</dbReference>
<dbReference type="GO" id="GO:0004364">
    <property type="term" value="F:glutathione transferase activity"/>
    <property type="evidence" value="ECO:0007669"/>
    <property type="project" value="TreeGrafter"/>
</dbReference>
<dbReference type="EMBL" id="CBTN010000058">
    <property type="protein sequence ID" value="CDH58610.1"/>
    <property type="molecule type" value="Genomic_DNA"/>
</dbReference>
<dbReference type="OrthoDB" id="414243at2759"/>
<proteinExistence type="predicted"/>
<dbReference type="Gene3D" id="3.40.30.10">
    <property type="entry name" value="Glutaredoxin"/>
    <property type="match status" value="1"/>
</dbReference>
<dbReference type="VEuPathDB" id="FungiDB:LCOR_09465.1"/>
<keyword evidence="1" id="KW-0472">Membrane</keyword>
<organism evidence="2 3">
    <name type="scientific">Lichtheimia corymbifera JMRC:FSU:9682</name>
    <dbReference type="NCBI Taxonomy" id="1263082"/>
    <lineage>
        <taxon>Eukaryota</taxon>
        <taxon>Fungi</taxon>
        <taxon>Fungi incertae sedis</taxon>
        <taxon>Mucoromycota</taxon>
        <taxon>Mucoromycotina</taxon>
        <taxon>Mucoromycetes</taxon>
        <taxon>Mucorales</taxon>
        <taxon>Lichtheimiaceae</taxon>
        <taxon>Lichtheimia</taxon>
    </lineage>
</organism>
<accession>A0A068S9I0</accession>
<evidence type="ECO:0000256" key="1">
    <source>
        <dbReference type="SAM" id="Phobius"/>
    </source>
</evidence>
<dbReference type="SUPFAM" id="SSF52833">
    <property type="entry name" value="Thioredoxin-like"/>
    <property type="match status" value="1"/>
</dbReference>
<dbReference type="PANTHER" id="PTHR11571:SF150">
    <property type="entry name" value="GLUTATHIONE S-TRANSFERASE"/>
    <property type="match status" value="1"/>
</dbReference>
<feature type="transmembrane region" description="Helical" evidence="1">
    <location>
        <begin position="168"/>
        <end position="194"/>
    </location>
</feature>
<evidence type="ECO:0008006" key="4">
    <source>
        <dbReference type="Google" id="ProtNLM"/>
    </source>
</evidence>
<keyword evidence="3" id="KW-1185">Reference proteome</keyword>
<gene>
    <name evidence="2" type="ORF">LCOR_09465.1</name>
</gene>
<dbReference type="AlphaFoldDB" id="A0A068S9I0"/>
<dbReference type="STRING" id="1263082.A0A068S9I0"/>
<dbReference type="Gene3D" id="1.20.1050.10">
    <property type="match status" value="1"/>
</dbReference>